<gene>
    <name evidence="2" type="ORF">BK007_11610</name>
</gene>
<evidence type="ECO:0000313" key="2">
    <source>
        <dbReference type="EMBL" id="AUB56591.1"/>
    </source>
</evidence>
<accession>A0A2H4VET2</accession>
<dbReference type="Proteomes" id="UP000232806">
    <property type="component" value="Chromosome"/>
</dbReference>
<evidence type="ECO:0000313" key="3">
    <source>
        <dbReference type="Proteomes" id="UP000232806"/>
    </source>
</evidence>
<keyword evidence="2" id="KW-0808">Transferase</keyword>
<dbReference type="RefSeq" id="WP_100906573.1">
    <property type="nucleotide sequence ID" value="NZ_CP017766.1"/>
</dbReference>
<dbReference type="InterPro" id="IPR050194">
    <property type="entry name" value="Glycosyltransferase_grp1"/>
</dbReference>
<organism evidence="2 3">
    <name type="scientific">Methanobacterium subterraneum</name>
    <dbReference type="NCBI Taxonomy" id="59277"/>
    <lineage>
        <taxon>Archaea</taxon>
        <taxon>Methanobacteriati</taxon>
        <taxon>Methanobacteriota</taxon>
        <taxon>Methanomada group</taxon>
        <taxon>Methanobacteria</taxon>
        <taxon>Methanobacteriales</taxon>
        <taxon>Methanobacteriaceae</taxon>
        <taxon>Methanobacterium</taxon>
    </lineage>
</organism>
<dbReference type="Pfam" id="PF13439">
    <property type="entry name" value="Glyco_transf_4"/>
    <property type="match status" value="1"/>
</dbReference>
<protein>
    <submittedName>
        <fullName evidence="2">Glycosyl transferase family 1</fullName>
    </submittedName>
</protein>
<dbReference type="OrthoDB" id="132546at2157"/>
<dbReference type="PANTHER" id="PTHR45947:SF3">
    <property type="entry name" value="SULFOQUINOVOSYL TRANSFERASE SQD2"/>
    <property type="match status" value="1"/>
</dbReference>
<proteinExistence type="predicted"/>
<dbReference type="Gene3D" id="3.40.50.2000">
    <property type="entry name" value="Glycogen Phosphorylase B"/>
    <property type="match status" value="2"/>
</dbReference>
<feature type="domain" description="Glycosyltransferase subfamily 4-like N-terminal" evidence="1">
    <location>
        <begin position="13"/>
        <end position="175"/>
    </location>
</feature>
<dbReference type="InterPro" id="IPR028098">
    <property type="entry name" value="Glyco_trans_4-like_N"/>
</dbReference>
<reference evidence="2 3" key="1">
    <citation type="submission" date="2016-10" db="EMBL/GenBank/DDBJ databases">
        <title>Comparative genomics between deep and shallow subseafloor isolates.</title>
        <authorList>
            <person name="Ishii S."/>
            <person name="Miller J.R."/>
            <person name="Sutton G."/>
            <person name="Suzuki S."/>
            <person name="Methe B."/>
            <person name="Inagaki F."/>
            <person name="Imachi H."/>
        </authorList>
    </citation>
    <scope>NUCLEOTIDE SEQUENCE [LARGE SCALE GENOMIC DNA]</scope>
    <source>
        <strain evidence="2 3">MO-MB1</strain>
    </source>
</reference>
<dbReference type="PANTHER" id="PTHR45947">
    <property type="entry name" value="SULFOQUINOVOSYL TRANSFERASE SQD2"/>
    <property type="match status" value="1"/>
</dbReference>
<dbReference type="GeneID" id="35122261"/>
<dbReference type="Pfam" id="PF13692">
    <property type="entry name" value="Glyco_trans_1_4"/>
    <property type="match status" value="1"/>
</dbReference>
<sequence length="353" mass="38762">MRVCILGQYPPHIGGVSSHTYLLSRELVKRGDEVYVLTYPHQDIRDVGGVKVETASAPNIKGLRGLFFSISSFFKLIGMVRRLKIDLIHAHFLLPPGLIGVCVGSIMGKKTAVTAHGSDLMIQAKNPILRGLIKFTLKRADYVLVVNQTLQEKVLELGINPDKIYVTPNAVDVEKFTPQNKELPPDIEMSSDKPVLLFVGNLVFQKGVKYLLDAKMLMNTPAELVVVGDGPLRQELEMKVQNEEISDVVFVGARRDVEKIMPSADVFVLPSVSEGSPITILEAMASGLPVVATSVGGITDLINDKVGRVVEPENPLEMATALDEIIENKTLLEEKIVAAREHAMKYSTVKIPY</sequence>
<dbReference type="EMBL" id="CP017766">
    <property type="protein sequence ID" value="AUB56591.1"/>
    <property type="molecule type" value="Genomic_DNA"/>
</dbReference>
<dbReference type="GO" id="GO:0016757">
    <property type="term" value="F:glycosyltransferase activity"/>
    <property type="evidence" value="ECO:0007669"/>
    <property type="project" value="TreeGrafter"/>
</dbReference>
<dbReference type="SUPFAM" id="SSF53756">
    <property type="entry name" value="UDP-Glycosyltransferase/glycogen phosphorylase"/>
    <property type="match status" value="1"/>
</dbReference>
<evidence type="ECO:0000259" key="1">
    <source>
        <dbReference type="Pfam" id="PF13439"/>
    </source>
</evidence>
<dbReference type="AlphaFoldDB" id="A0A2H4VET2"/>
<name>A0A2H4VET2_9EURY</name>